<name>A0A6G8AUA7_9ENTE</name>
<dbReference type="Gene3D" id="1.10.260.40">
    <property type="entry name" value="lambda repressor-like DNA-binding domains"/>
    <property type="match status" value="1"/>
</dbReference>
<dbReference type="InterPro" id="IPR001761">
    <property type="entry name" value="Peripla_BP/Lac1_sug-bd_dom"/>
</dbReference>
<dbReference type="GO" id="GO:0000976">
    <property type="term" value="F:transcription cis-regulatory region binding"/>
    <property type="evidence" value="ECO:0007669"/>
    <property type="project" value="TreeGrafter"/>
</dbReference>
<evidence type="ECO:0000256" key="4">
    <source>
        <dbReference type="ARBA" id="ARBA00023163"/>
    </source>
</evidence>
<dbReference type="PROSITE" id="PS50943">
    <property type="entry name" value="HTH_CROC1"/>
    <property type="match status" value="1"/>
</dbReference>
<evidence type="ECO:0000313" key="7">
    <source>
        <dbReference type="EMBL" id="QIL48577.1"/>
    </source>
</evidence>
<keyword evidence="1" id="KW-0678">Repressor</keyword>
<keyword evidence="8" id="KW-1185">Reference proteome</keyword>
<protein>
    <submittedName>
        <fullName evidence="7">LacI family transcriptional regulator</fullName>
    </submittedName>
</protein>
<dbReference type="RefSeq" id="WP_166034715.1">
    <property type="nucleotide sequence ID" value="NZ_CP049887.1"/>
</dbReference>
<evidence type="ECO:0000313" key="8">
    <source>
        <dbReference type="Proteomes" id="UP000501747"/>
    </source>
</evidence>
<gene>
    <name evidence="7" type="ORF">G7082_08720</name>
</gene>
<sequence>MRPKLEDVAKEANVSKTTVSRVLNNRGYLSQETIKKVNEAIKKLNYQPNVVARQLFNKKTNIIGLIFPTVANPFFGELIEALEQKLYAAGYKVLIGSSMNNPQKEADFLNQLLSEQVDGLIVGTHNQGIQEYRSENLPVVSIDRVMNKDIPVIESDNYAGGVLATKRLIESGAKNILHTNGPIKLETPAKRRREAYEDTMREFGLEPQTIVLDFNISYLEKREIFEKMFTDYPEVEGIFASNDIDAALILQVAKKLGKNVPKDLLVVGYDGTKMTRSILPELTTIVQPINEIAETAIQVLQQRINKEMTEDEYILPVSLYKGETGSFE</sequence>
<dbReference type="InterPro" id="IPR001387">
    <property type="entry name" value="Cro/C1-type_HTH"/>
</dbReference>
<feature type="domain" description="HTH cro/C1-type" evidence="6">
    <location>
        <begin position="5"/>
        <end position="47"/>
    </location>
</feature>
<keyword evidence="3" id="KW-0238">DNA-binding</keyword>
<dbReference type="Gene3D" id="3.40.50.2300">
    <property type="match status" value="2"/>
</dbReference>
<proteinExistence type="predicted"/>
<dbReference type="AlphaFoldDB" id="A0A6G8AUA7"/>
<dbReference type="PANTHER" id="PTHR30146:SF95">
    <property type="entry name" value="RIBOSE OPERON REPRESSOR"/>
    <property type="match status" value="1"/>
</dbReference>
<dbReference type="KEGG" id="vhy:G7082_08720"/>
<dbReference type="InterPro" id="IPR028082">
    <property type="entry name" value="Peripla_BP_I"/>
</dbReference>
<dbReference type="SMART" id="SM00354">
    <property type="entry name" value="HTH_LACI"/>
    <property type="match status" value="1"/>
</dbReference>
<dbReference type="SUPFAM" id="SSF47413">
    <property type="entry name" value="lambda repressor-like DNA-binding domains"/>
    <property type="match status" value="1"/>
</dbReference>
<dbReference type="InterPro" id="IPR000843">
    <property type="entry name" value="HTH_LacI"/>
</dbReference>
<dbReference type="Pfam" id="PF00356">
    <property type="entry name" value="LacI"/>
    <property type="match status" value="1"/>
</dbReference>
<dbReference type="PROSITE" id="PS50932">
    <property type="entry name" value="HTH_LACI_2"/>
    <property type="match status" value="1"/>
</dbReference>
<dbReference type="EMBL" id="CP049887">
    <property type="protein sequence ID" value="QIL48577.1"/>
    <property type="molecule type" value="Genomic_DNA"/>
</dbReference>
<dbReference type="PROSITE" id="PS00356">
    <property type="entry name" value="HTH_LACI_1"/>
    <property type="match status" value="1"/>
</dbReference>
<feature type="domain" description="HTH lacI-type" evidence="5">
    <location>
        <begin position="3"/>
        <end position="57"/>
    </location>
</feature>
<evidence type="ECO:0000256" key="1">
    <source>
        <dbReference type="ARBA" id="ARBA00022491"/>
    </source>
</evidence>
<keyword evidence="2" id="KW-0805">Transcription regulation</keyword>
<dbReference type="SUPFAM" id="SSF53822">
    <property type="entry name" value="Periplasmic binding protein-like I"/>
    <property type="match status" value="1"/>
</dbReference>
<evidence type="ECO:0000259" key="6">
    <source>
        <dbReference type="PROSITE" id="PS50943"/>
    </source>
</evidence>
<dbReference type="InterPro" id="IPR010982">
    <property type="entry name" value="Lambda_DNA-bd_dom_sf"/>
</dbReference>
<dbReference type="CDD" id="cd06291">
    <property type="entry name" value="PBP1_Qymf-like"/>
    <property type="match status" value="1"/>
</dbReference>
<organism evidence="7 8">
    <name type="scientific">Vagococcus hydrophili</name>
    <dbReference type="NCBI Taxonomy" id="2714947"/>
    <lineage>
        <taxon>Bacteria</taxon>
        <taxon>Bacillati</taxon>
        <taxon>Bacillota</taxon>
        <taxon>Bacilli</taxon>
        <taxon>Lactobacillales</taxon>
        <taxon>Enterococcaceae</taxon>
        <taxon>Vagococcus</taxon>
    </lineage>
</organism>
<accession>A0A6G8AUA7</accession>
<evidence type="ECO:0000259" key="5">
    <source>
        <dbReference type="PROSITE" id="PS50932"/>
    </source>
</evidence>
<dbReference type="PRINTS" id="PR00036">
    <property type="entry name" value="HTHLACI"/>
</dbReference>
<evidence type="ECO:0000256" key="2">
    <source>
        <dbReference type="ARBA" id="ARBA00023015"/>
    </source>
</evidence>
<dbReference type="CDD" id="cd01392">
    <property type="entry name" value="HTH_LacI"/>
    <property type="match status" value="1"/>
</dbReference>
<dbReference type="PANTHER" id="PTHR30146">
    <property type="entry name" value="LACI-RELATED TRANSCRIPTIONAL REPRESSOR"/>
    <property type="match status" value="1"/>
</dbReference>
<keyword evidence="4" id="KW-0804">Transcription</keyword>
<dbReference type="Proteomes" id="UP000501747">
    <property type="component" value="Chromosome"/>
</dbReference>
<dbReference type="GO" id="GO:0003700">
    <property type="term" value="F:DNA-binding transcription factor activity"/>
    <property type="evidence" value="ECO:0007669"/>
    <property type="project" value="TreeGrafter"/>
</dbReference>
<reference evidence="7 8" key="1">
    <citation type="submission" date="2020-03" db="EMBL/GenBank/DDBJ databases">
        <title>Vagococcus sp. nov., isolated from beetles.</title>
        <authorList>
            <person name="Hyun D.-W."/>
            <person name="Bae J.-W."/>
        </authorList>
    </citation>
    <scope>NUCLEOTIDE SEQUENCE [LARGE SCALE GENOMIC DNA]</scope>
    <source>
        <strain evidence="7 8">HDW17B</strain>
    </source>
</reference>
<dbReference type="Pfam" id="PF00532">
    <property type="entry name" value="Peripla_BP_1"/>
    <property type="match status" value="1"/>
</dbReference>
<evidence type="ECO:0000256" key="3">
    <source>
        <dbReference type="ARBA" id="ARBA00023125"/>
    </source>
</evidence>